<dbReference type="GO" id="GO:0003735">
    <property type="term" value="F:structural constituent of ribosome"/>
    <property type="evidence" value="ECO:0007669"/>
    <property type="project" value="InterPro"/>
</dbReference>
<dbReference type="PANTHER" id="PTHR21569">
    <property type="entry name" value="RIBOSOMAL PROTEIN S9"/>
    <property type="match status" value="1"/>
</dbReference>
<evidence type="ECO:0000256" key="5">
    <source>
        <dbReference type="RuleBase" id="RU003816"/>
    </source>
</evidence>
<dbReference type="STRING" id="1802595.A2134_02720"/>
<evidence type="ECO:0000256" key="1">
    <source>
        <dbReference type="ARBA" id="ARBA00005251"/>
    </source>
</evidence>
<dbReference type="Gene3D" id="3.30.230.10">
    <property type="match status" value="1"/>
</dbReference>
<dbReference type="InterPro" id="IPR014721">
    <property type="entry name" value="Ribsml_uS5_D2-typ_fold_subgr"/>
</dbReference>
<proteinExistence type="inferred from homology"/>
<accession>A0A1G1WDI8</accession>
<dbReference type="GO" id="GO:0003723">
    <property type="term" value="F:RNA binding"/>
    <property type="evidence" value="ECO:0007669"/>
    <property type="project" value="TreeGrafter"/>
</dbReference>
<dbReference type="GO" id="GO:0006412">
    <property type="term" value="P:translation"/>
    <property type="evidence" value="ECO:0007669"/>
    <property type="project" value="InterPro"/>
</dbReference>
<evidence type="ECO:0000313" key="6">
    <source>
        <dbReference type="EMBL" id="OGY25759.1"/>
    </source>
</evidence>
<dbReference type="GO" id="GO:0022627">
    <property type="term" value="C:cytosolic small ribosomal subunit"/>
    <property type="evidence" value="ECO:0007669"/>
    <property type="project" value="TreeGrafter"/>
</dbReference>
<keyword evidence="2 4" id="KW-0689">Ribosomal protein</keyword>
<dbReference type="PROSITE" id="PS00360">
    <property type="entry name" value="RIBOSOMAL_S9"/>
    <property type="match status" value="1"/>
</dbReference>
<comment type="similarity">
    <text evidence="1 4">Belongs to the universal ribosomal protein uS9 family.</text>
</comment>
<dbReference type="Proteomes" id="UP000178162">
    <property type="component" value="Unassembled WGS sequence"/>
</dbReference>
<protein>
    <recommendedName>
        <fullName evidence="5">30S ribosomal protein S9</fullName>
    </recommendedName>
</protein>
<evidence type="ECO:0000256" key="2">
    <source>
        <dbReference type="ARBA" id="ARBA00022980"/>
    </source>
</evidence>
<dbReference type="InterPro" id="IPR000754">
    <property type="entry name" value="Ribosomal_uS9"/>
</dbReference>
<keyword evidence="3 4" id="KW-0687">Ribonucleoprotein</keyword>
<dbReference type="SUPFAM" id="SSF54211">
    <property type="entry name" value="Ribosomal protein S5 domain 2-like"/>
    <property type="match status" value="1"/>
</dbReference>
<dbReference type="InterPro" id="IPR020568">
    <property type="entry name" value="Ribosomal_Su5_D2-typ_SF"/>
</dbReference>
<reference evidence="6 7" key="1">
    <citation type="journal article" date="2016" name="Nat. Commun.">
        <title>Thousands of microbial genomes shed light on interconnected biogeochemical processes in an aquifer system.</title>
        <authorList>
            <person name="Anantharaman K."/>
            <person name="Brown C.T."/>
            <person name="Hug L.A."/>
            <person name="Sharon I."/>
            <person name="Castelle C.J."/>
            <person name="Probst A.J."/>
            <person name="Thomas B.C."/>
            <person name="Singh A."/>
            <person name="Wilkins M.J."/>
            <person name="Karaoz U."/>
            <person name="Brodie E.L."/>
            <person name="Williams K.H."/>
            <person name="Hubbard S.S."/>
            <person name="Banfield J.F."/>
        </authorList>
    </citation>
    <scope>NUCLEOTIDE SEQUENCE [LARGE SCALE GENOMIC DNA]</scope>
</reference>
<dbReference type="InterPro" id="IPR023035">
    <property type="entry name" value="Ribosomal_uS9_bac/plastid"/>
</dbReference>
<dbReference type="AlphaFoldDB" id="A0A1G1WDI8"/>
<name>A0A1G1WDI8_9BACT</name>
<evidence type="ECO:0000313" key="7">
    <source>
        <dbReference type="Proteomes" id="UP000178162"/>
    </source>
</evidence>
<dbReference type="InterPro" id="IPR020574">
    <property type="entry name" value="Ribosomal_uS9_CS"/>
</dbReference>
<sequence>MPRLKNDSKKTKDKDFFEGTGRRKEAVARVRLFFKKGDFLLNDKPIDEYFSNIVEQKKYNEPFRVVNRQDQFSGSIKVEGGGKIGQIDAVVLGISRALAKFDESFRPILRKYKLLTRDPRVKESRHYGLAGKARKKKQSPKR</sequence>
<evidence type="ECO:0000256" key="3">
    <source>
        <dbReference type="ARBA" id="ARBA00023274"/>
    </source>
</evidence>
<organism evidence="6 7">
    <name type="scientific">Candidatus Woykebacteria bacterium RBG_16_39_9b</name>
    <dbReference type="NCBI Taxonomy" id="1802595"/>
    <lineage>
        <taxon>Bacteria</taxon>
        <taxon>Candidatus Woykeibacteriota</taxon>
    </lineage>
</organism>
<dbReference type="Pfam" id="PF00380">
    <property type="entry name" value="Ribosomal_S9"/>
    <property type="match status" value="1"/>
</dbReference>
<dbReference type="EMBL" id="MHCR01000010">
    <property type="protein sequence ID" value="OGY25759.1"/>
    <property type="molecule type" value="Genomic_DNA"/>
</dbReference>
<evidence type="ECO:0000256" key="4">
    <source>
        <dbReference type="RuleBase" id="RU003815"/>
    </source>
</evidence>
<gene>
    <name evidence="6" type="ORF">A2134_02720</name>
</gene>
<dbReference type="NCBIfam" id="NF001099">
    <property type="entry name" value="PRK00132.1"/>
    <property type="match status" value="1"/>
</dbReference>
<comment type="caution">
    <text evidence="6">The sequence shown here is derived from an EMBL/GenBank/DDBJ whole genome shotgun (WGS) entry which is preliminary data.</text>
</comment>
<dbReference type="PANTHER" id="PTHR21569:SF1">
    <property type="entry name" value="SMALL RIBOSOMAL SUBUNIT PROTEIN US9M"/>
    <property type="match status" value="1"/>
</dbReference>